<organism evidence="2 3">
    <name type="scientific">Chungangia koreensis</name>
    <dbReference type="NCBI Taxonomy" id="752657"/>
    <lineage>
        <taxon>Bacteria</taxon>
        <taxon>Bacillati</taxon>
        <taxon>Bacillota</taxon>
        <taxon>Bacilli</taxon>
        <taxon>Lactobacillales</taxon>
        <taxon>Chungangia</taxon>
    </lineage>
</organism>
<feature type="domain" description="VOC" evidence="1">
    <location>
        <begin position="6"/>
        <end position="120"/>
    </location>
</feature>
<dbReference type="Proteomes" id="UP001595817">
    <property type="component" value="Unassembled WGS sequence"/>
</dbReference>
<comment type="caution">
    <text evidence="2">The sequence shown here is derived from an EMBL/GenBank/DDBJ whole genome shotgun (WGS) entry which is preliminary data.</text>
</comment>
<dbReference type="InterPro" id="IPR004360">
    <property type="entry name" value="Glyas_Fos-R_dOase_dom"/>
</dbReference>
<accession>A0ABV8X779</accession>
<keyword evidence="3" id="KW-1185">Reference proteome</keyword>
<dbReference type="PROSITE" id="PS51819">
    <property type="entry name" value="VOC"/>
    <property type="match status" value="1"/>
</dbReference>
<dbReference type="SUPFAM" id="SSF54593">
    <property type="entry name" value="Glyoxalase/Bleomycin resistance protein/Dihydroxybiphenyl dioxygenase"/>
    <property type="match status" value="1"/>
</dbReference>
<dbReference type="Gene3D" id="3.10.180.10">
    <property type="entry name" value="2,3-Dihydroxybiphenyl 1,2-Dioxygenase, domain 1"/>
    <property type="match status" value="1"/>
</dbReference>
<dbReference type="InterPro" id="IPR029068">
    <property type="entry name" value="Glyas_Bleomycin-R_OHBP_Dase"/>
</dbReference>
<sequence length="128" mass="14466">MSFLKGIDHIQVAAPKGSENEARRFYSEVLGMEELEKPDLLKGRGGCWFICGQQEVHVGIEEPFNPSKKAHPGFIADNLEELRNKLHSAGYLVKEDAPIAGRNRFFTEDPFGNRIEFLEFGKDDGRTK</sequence>
<gene>
    <name evidence="2" type="ORF">ACFOZY_15315</name>
</gene>
<dbReference type="RefSeq" id="WP_378157066.1">
    <property type="nucleotide sequence ID" value="NZ_JBHSEC010000022.1"/>
</dbReference>
<proteinExistence type="predicted"/>
<evidence type="ECO:0000313" key="2">
    <source>
        <dbReference type="EMBL" id="MFC4411758.1"/>
    </source>
</evidence>
<dbReference type="Pfam" id="PF00903">
    <property type="entry name" value="Glyoxalase"/>
    <property type="match status" value="1"/>
</dbReference>
<protein>
    <submittedName>
        <fullName evidence="2">VOC family protein</fullName>
    </submittedName>
</protein>
<dbReference type="PANTHER" id="PTHR39175">
    <property type="entry name" value="FAMILY PROTEIN, PUTATIVE (AFU_ORTHOLOGUE AFUA_3G15060)-RELATED"/>
    <property type="match status" value="1"/>
</dbReference>
<evidence type="ECO:0000313" key="3">
    <source>
        <dbReference type="Proteomes" id="UP001595817"/>
    </source>
</evidence>
<evidence type="ECO:0000259" key="1">
    <source>
        <dbReference type="PROSITE" id="PS51819"/>
    </source>
</evidence>
<name>A0ABV8X779_9LACT</name>
<dbReference type="InterPro" id="IPR037523">
    <property type="entry name" value="VOC_core"/>
</dbReference>
<dbReference type="PANTHER" id="PTHR39175:SF1">
    <property type="entry name" value="FAMILY PROTEIN, PUTATIVE (AFU_ORTHOLOGUE AFUA_3G15060)-RELATED"/>
    <property type="match status" value="1"/>
</dbReference>
<dbReference type="EMBL" id="JBHSEC010000022">
    <property type="protein sequence ID" value="MFC4411758.1"/>
    <property type="molecule type" value="Genomic_DNA"/>
</dbReference>
<reference evidence="3" key="1">
    <citation type="journal article" date="2019" name="Int. J. Syst. Evol. Microbiol.">
        <title>The Global Catalogue of Microorganisms (GCM) 10K type strain sequencing project: providing services to taxonomists for standard genome sequencing and annotation.</title>
        <authorList>
            <consortium name="The Broad Institute Genomics Platform"/>
            <consortium name="The Broad Institute Genome Sequencing Center for Infectious Disease"/>
            <person name="Wu L."/>
            <person name="Ma J."/>
        </authorList>
    </citation>
    <scope>NUCLEOTIDE SEQUENCE [LARGE SCALE GENOMIC DNA]</scope>
    <source>
        <strain evidence="3">CCUG 59778</strain>
    </source>
</reference>